<protein>
    <submittedName>
        <fullName evidence="2">Uncharacterized protein</fullName>
    </submittedName>
</protein>
<dbReference type="OrthoDB" id="272479at2759"/>
<dbReference type="GeneID" id="40328491"/>
<keyword evidence="3" id="KW-1185">Reference proteome</keyword>
<gene>
    <name evidence="2" type="ORF">TraAM80_04558</name>
</gene>
<evidence type="ECO:0000256" key="1">
    <source>
        <dbReference type="SAM" id="MobiDB-lite"/>
    </source>
</evidence>
<proteinExistence type="predicted"/>
<feature type="compositionally biased region" description="Basic residues" evidence="1">
    <location>
        <begin position="133"/>
        <end position="150"/>
    </location>
</feature>
<evidence type="ECO:0000313" key="2">
    <source>
        <dbReference type="EMBL" id="RNF05359.1"/>
    </source>
</evidence>
<dbReference type="EMBL" id="MKGL01000136">
    <property type="protein sequence ID" value="RNF05359.1"/>
    <property type="molecule type" value="Genomic_DNA"/>
</dbReference>
<dbReference type="AlphaFoldDB" id="A0A422NIT3"/>
<evidence type="ECO:0000313" key="3">
    <source>
        <dbReference type="Proteomes" id="UP000283634"/>
    </source>
</evidence>
<name>A0A422NIT3_TRYRA</name>
<organism evidence="2 3">
    <name type="scientific">Trypanosoma rangeli</name>
    <dbReference type="NCBI Taxonomy" id="5698"/>
    <lineage>
        <taxon>Eukaryota</taxon>
        <taxon>Discoba</taxon>
        <taxon>Euglenozoa</taxon>
        <taxon>Kinetoplastea</taxon>
        <taxon>Metakinetoplastina</taxon>
        <taxon>Trypanosomatida</taxon>
        <taxon>Trypanosomatidae</taxon>
        <taxon>Trypanosoma</taxon>
        <taxon>Herpetosoma</taxon>
    </lineage>
</organism>
<dbReference type="Proteomes" id="UP000283634">
    <property type="component" value="Unassembled WGS sequence"/>
</dbReference>
<dbReference type="RefSeq" id="XP_029238636.1">
    <property type="nucleotide sequence ID" value="XM_029381481.1"/>
</dbReference>
<accession>A0A422NIT3</accession>
<reference evidence="2 3" key="1">
    <citation type="journal article" date="2018" name="BMC Genomics">
        <title>Genomic comparison of Trypanosoma conorhini and Trypanosoma rangeli to Trypanosoma cruzi strains of high and low virulence.</title>
        <authorList>
            <person name="Bradwell K.R."/>
            <person name="Koparde V.N."/>
            <person name="Matveyev A.V."/>
            <person name="Serrano M.G."/>
            <person name="Alves J.M."/>
            <person name="Parikh H."/>
            <person name="Huang B."/>
            <person name="Lee V."/>
            <person name="Espinosa-Alvarez O."/>
            <person name="Ortiz P.A."/>
            <person name="Costa-Martins A.G."/>
            <person name="Teixeira M.M."/>
            <person name="Buck G.A."/>
        </authorList>
    </citation>
    <scope>NUCLEOTIDE SEQUENCE [LARGE SCALE GENOMIC DNA]</scope>
    <source>
        <strain evidence="2 3">AM80</strain>
    </source>
</reference>
<feature type="region of interest" description="Disordered" evidence="1">
    <location>
        <begin position="119"/>
        <end position="157"/>
    </location>
</feature>
<sequence length="157" mass="17527">MLSMRKGGLCMLRASPSRVPALERRIHAGSIRFMRTSSCVGVQLRTCMGSGRQLSRITAHTCLCTSRRGVAYKMDATSFLSKVIQSQQAICLVYHRPDTSSCKAYLTHAERLVNRLNTEVSDTENRAGGGGDRRRRQGGRGRQRRRRRQRVQGACGS</sequence>
<comment type="caution">
    <text evidence="2">The sequence shown here is derived from an EMBL/GenBank/DDBJ whole genome shotgun (WGS) entry which is preliminary data.</text>
</comment>